<reference evidence="1 2" key="1">
    <citation type="submission" date="2015-07" db="EMBL/GenBank/DDBJ databases">
        <title>Whole genome sequence of Herpetosiphon geysericola DSM 7119.</title>
        <authorList>
            <person name="Hemp J."/>
            <person name="Ward L.M."/>
            <person name="Pace L.A."/>
            <person name="Fischer W.W."/>
        </authorList>
    </citation>
    <scope>NUCLEOTIDE SEQUENCE [LARGE SCALE GENOMIC DNA]</scope>
    <source>
        <strain evidence="1 2">DSM 7119</strain>
    </source>
</reference>
<keyword evidence="2" id="KW-1185">Reference proteome</keyword>
<gene>
    <name evidence="1" type="ORF">SE18_17585</name>
</gene>
<evidence type="ECO:0000313" key="1">
    <source>
        <dbReference type="EMBL" id="KPL85445.1"/>
    </source>
</evidence>
<dbReference type="AlphaFoldDB" id="A0A0P6XRX0"/>
<organism evidence="1 2">
    <name type="scientific">Herpetosiphon geysericola</name>
    <dbReference type="NCBI Taxonomy" id="70996"/>
    <lineage>
        <taxon>Bacteria</taxon>
        <taxon>Bacillati</taxon>
        <taxon>Chloroflexota</taxon>
        <taxon>Chloroflexia</taxon>
        <taxon>Herpetosiphonales</taxon>
        <taxon>Herpetosiphonaceae</taxon>
        <taxon>Herpetosiphon</taxon>
    </lineage>
</organism>
<dbReference type="InterPro" id="IPR011044">
    <property type="entry name" value="Quino_amine_DH_bsu"/>
</dbReference>
<dbReference type="SUPFAM" id="SSF50969">
    <property type="entry name" value="YVTN repeat-like/Quinoprotein amine dehydrogenase"/>
    <property type="match status" value="1"/>
</dbReference>
<sequence>MEILKSRWQTLIWFGILLALLASAAGYFYWANRPFTLEQLTPVDTPTLVQTIKLSESGRAMAWNARGDRLAVAHTSPLSLAKGIVSIYSLDGICLRQLEIKFDDVGIVDKLEWHPTKDILAVSYRETLILWSVDGTIIKRIDNGMNSTYQNLLWNQNTNELAIVEYYSYNNNYYNQITLFNEKGKIIRILPQKFKLISSIEWYNKFILIINGYDAVYTFNITTGELQKLINDAYYSIDIEANHNLIVGNIKADAEKLTIWQNGIIRTVPIPGFSGCSQAISPDGNYTVLYKPSLFSILNHRTQQIELYSAIEVDHSTTVEWHPSKLILAVLTYDEIQLWQLPE</sequence>
<dbReference type="Gene3D" id="2.130.10.10">
    <property type="entry name" value="YVTN repeat-like/Quinoprotein amine dehydrogenase"/>
    <property type="match status" value="1"/>
</dbReference>
<evidence type="ECO:0000313" key="2">
    <source>
        <dbReference type="Proteomes" id="UP000050277"/>
    </source>
</evidence>
<dbReference type="EMBL" id="LGKP01000025">
    <property type="protein sequence ID" value="KPL85445.1"/>
    <property type="molecule type" value="Genomic_DNA"/>
</dbReference>
<protein>
    <recommendedName>
        <fullName evidence="3">Anaphase-promoting complex subunit 4 WD40 domain-containing protein</fullName>
    </recommendedName>
</protein>
<accession>A0A0P6XRX0</accession>
<comment type="caution">
    <text evidence="1">The sequence shown here is derived from an EMBL/GenBank/DDBJ whole genome shotgun (WGS) entry which is preliminary data.</text>
</comment>
<dbReference type="Proteomes" id="UP000050277">
    <property type="component" value="Unassembled WGS sequence"/>
</dbReference>
<evidence type="ECO:0008006" key="3">
    <source>
        <dbReference type="Google" id="ProtNLM"/>
    </source>
</evidence>
<name>A0A0P6XRX0_9CHLR</name>
<proteinExistence type="predicted"/>
<dbReference type="InterPro" id="IPR015943">
    <property type="entry name" value="WD40/YVTN_repeat-like_dom_sf"/>
</dbReference>